<dbReference type="AlphaFoldDB" id="A0A5P2CVP8"/>
<organism evidence="2 3">
    <name type="scientific">Streptomyces venezuelae</name>
    <dbReference type="NCBI Taxonomy" id="54571"/>
    <lineage>
        <taxon>Bacteria</taxon>
        <taxon>Bacillati</taxon>
        <taxon>Actinomycetota</taxon>
        <taxon>Actinomycetes</taxon>
        <taxon>Kitasatosporales</taxon>
        <taxon>Streptomycetaceae</taxon>
        <taxon>Streptomyces</taxon>
    </lineage>
</organism>
<dbReference type="PANTHER" id="PTHR43179:SF7">
    <property type="entry name" value="RHAMNOSYLTRANSFERASE WBBL"/>
    <property type="match status" value="1"/>
</dbReference>
<name>A0A5P2CVP8_STRVZ</name>
<dbReference type="Pfam" id="PF00535">
    <property type="entry name" value="Glycos_transf_2"/>
    <property type="match status" value="1"/>
</dbReference>
<dbReference type="OrthoDB" id="3655479at2"/>
<evidence type="ECO:0000313" key="3">
    <source>
        <dbReference type="Proteomes" id="UP000325211"/>
    </source>
</evidence>
<protein>
    <recommendedName>
        <fullName evidence="1">Glycosyltransferase 2-like domain-containing protein</fullName>
    </recommendedName>
</protein>
<gene>
    <name evidence="2" type="ORF">DEJ50_03070</name>
</gene>
<evidence type="ECO:0000259" key="1">
    <source>
        <dbReference type="Pfam" id="PF00535"/>
    </source>
</evidence>
<sequence length="421" mass="46904">MESGLAQVGVRPPLLTSFHMPGVVLCCALESCCRNEVLVRSSVIVPIFQSQTVLSIFLSSLKRTVEPDTQLILVNDGSGAEAAELIEEFARTVKSERAGAVTVDTLHNKSPRGCGQALNQGLEIADGEYVFFIDSDLILQPGWQSGMQRTLSEHPDAGMTAGVLLYPQTGGVQHCGITFSETLGRHLYLNARTADLPSSRYTVQLAAFAMFAMTREVREAVGLLDERYFNGYEDFDYQMRARELGYHTVIDPSVISYHWEQRNGVHRAGNRKTNLARFWKSWGAQLVNDVTPRMVNTLFGYAADLRDFVLLDMAETRTDAADFWQALADASVIDRQSVLDYSAKVSGEQPILLPQILPAELLAEPRPLLILVENFVRLLDNRMWLAQRLANQAADIVIDLHGNGKRLTDLYENCWPGVKVR</sequence>
<feature type="domain" description="Glycosyltransferase 2-like" evidence="1">
    <location>
        <begin position="42"/>
        <end position="216"/>
    </location>
</feature>
<reference evidence="2 3" key="1">
    <citation type="submission" date="2018-05" db="EMBL/GenBank/DDBJ databases">
        <title>Streptomyces venezuelae.</title>
        <authorList>
            <person name="Kim W."/>
            <person name="Lee N."/>
            <person name="Cho B.-K."/>
        </authorList>
    </citation>
    <scope>NUCLEOTIDE SEQUENCE [LARGE SCALE GENOMIC DNA]</scope>
    <source>
        <strain evidence="2 3">ATCC 21782</strain>
    </source>
</reference>
<dbReference type="Proteomes" id="UP000325211">
    <property type="component" value="Chromosome"/>
</dbReference>
<dbReference type="InterPro" id="IPR001173">
    <property type="entry name" value="Glyco_trans_2-like"/>
</dbReference>
<evidence type="ECO:0000313" key="2">
    <source>
        <dbReference type="EMBL" id="QES46984.1"/>
    </source>
</evidence>
<dbReference type="InterPro" id="IPR029044">
    <property type="entry name" value="Nucleotide-diphossugar_trans"/>
</dbReference>
<dbReference type="Gene3D" id="3.90.550.10">
    <property type="entry name" value="Spore Coat Polysaccharide Biosynthesis Protein SpsA, Chain A"/>
    <property type="match status" value="1"/>
</dbReference>
<dbReference type="SUPFAM" id="SSF53448">
    <property type="entry name" value="Nucleotide-diphospho-sugar transferases"/>
    <property type="match status" value="1"/>
</dbReference>
<proteinExistence type="predicted"/>
<dbReference type="PANTHER" id="PTHR43179">
    <property type="entry name" value="RHAMNOSYLTRANSFERASE WBBL"/>
    <property type="match status" value="1"/>
</dbReference>
<dbReference type="EMBL" id="CP029190">
    <property type="protein sequence ID" value="QES46984.1"/>
    <property type="molecule type" value="Genomic_DNA"/>
</dbReference>
<accession>A0A5P2CVP8</accession>